<protein>
    <submittedName>
        <fullName evidence="2">Uncharacterized protein</fullName>
    </submittedName>
</protein>
<name>A0ABP9NVD2_9PSEU</name>
<organism evidence="2 3">
    <name type="scientific">Pseudonocardia adelaidensis</name>
    <dbReference type="NCBI Taxonomy" id="648754"/>
    <lineage>
        <taxon>Bacteria</taxon>
        <taxon>Bacillati</taxon>
        <taxon>Actinomycetota</taxon>
        <taxon>Actinomycetes</taxon>
        <taxon>Pseudonocardiales</taxon>
        <taxon>Pseudonocardiaceae</taxon>
        <taxon>Pseudonocardia</taxon>
    </lineage>
</organism>
<accession>A0ABP9NVD2</accession>
<evidence type="ECO:0000313" key="2">
    <source>
        <dbReference type="EMBL" id="GAA5134670.1"/>
    </source>
</evidence>
<gene>
    <name evidence="2" type="ORF">GCM10023320_62860</name>
</gene>
<proteinExistence type="predicted"/>
<dbReference type="EMBL" id="BAABJO010000030">
    <property type="protein sequence ID" value="GAA5134670.1"/>
    <property type="molecule type" value="Genomic_DNA"/>
</dbReference>
<evidence type="ECO:0000256" key="1">
    <source>
        <dbReference type="SAM" id="MobiDB-lite"/>
    </source>
</evidence>
<feature type="region of interest" description="Disordered" evidence="1">
    <location>
        <begin position="1"/>
        <end position="104"/>
    </location>
</feature>
<dbReference type="Proteomes" id="UP001500804">
    <property type="component" value="Unassembled WGS sequence"/>
</dbReference>
<sequence>MGAGRAAVAAHRPLSGPWSRKIPLCGAGGPRRRRLAPDGRRDALERPHVRDTFSGEQVGYPVVRPREGLNCPVDPGDVDDHRVTSSPSPSREVHRSGCMSTTVR</sequence>
<comment type="caution">
    <text evidence="2">The sequence shown here is derived from an EMBL/GenBank/DDBJ whole genome shotgun (WGS) entry which is preliminary data.</text>
</comment>
<evidence type="ECO:0000313" key="3">
    <source>
        <dbReference type="Proteomes" id="UP001500804"/>
    </source>
</evidence>
<feature type="compositionally biased region" description="Basic and acidic residues" evidence="1">
    <location>
        <begin position="35"/>
        <end position="53"/>
    </location>
</feature>
<keyword evidence="3" id="KW-1185">Reference proteome</keyword>
<reference evidence="3" key="1">
    <citation type="journal article" date="2019" name="Int. J. Syst. Evol. Microbiol.">
        <title>The Global Catalogue of Microorganisms (GCM) 10K type strain sequencing project: providing services to taxonomists for standard genome sequencing and annotation.</title>
        <authorList>
            <consortium name="The Broad Institute Genomics Platform"/>
            <consortium name="The Broad Institute Genome Sequencing Center for Infectious Disease"/>
            <person name="Wu L."/>
            <person name="Ma J."/>
        </authorList>
    </citation>
    <scope>NUCLEOTIDE SEQUENCE [LARGE SCALE GENOMIC DNA]</scope>
    <source>
        <strain evidence="3">JCM 18302</strain>
    </source>
</reference>